<protein>
    <recommendedName>
        <fullName evidence="2">alanine--tRNA ligase</fullName>
        <ecNumber evidence="2">6.1.1.7</ecNumber>
    </recommendedName>
</protein>
<proteinExistence type="inferred from homology"/>
<evidence type="ECO:0000313" key="12">
    <source>
        <dbReference type="Proteomes" id="UP000033949"/>
    </source>
</evidence>
<gene>
    <name evidence="11" type="ORF">UU82_C0006G0014</name>
</gene>
<dbReference type="GO" id="GO:0002161">
    <property type="term" value="F:aminoacyl-tRNA deacylase activity"/>
    <property type="evidence" value="ECO:0007669"/>
    <property type="project" value="TreeGrafter"/>
</dbReference>
<dbReference type="InterPro" id="IPR002318">
    <property type="entry name" value="Ala-tRNA-lgiase_IIc"/>
</dbReference>
<dbReference type="PANTHER" id="PTHR11777:SF9">
    <property type="entry name" value="ALANINE--TRNA LIGASE, CYTOPLASMIC"/>
    <property type="match status" value="1"/>
</dbReference>
<dbReference type="EMBL" id="LCCC01000006">
    <property type="protein sequence ID" value="KKS24416.1"/>
    <property type="molecule type" value="Genomic_DNA"/>
</dbReference>
<accession>A0A0G0ZQV4</accession>
<dbReference type="GO" id="GO:0000049">
    <property type="term" value="F:tRNA binding"/>
    <property type="evidence" value="ECO:0007669"/>
    <property type="project" value="UniProtKB-KW"/>
</dbReference>
<dbReference type="InterPro" id="IPR018165">
    <property type="entry name" value="Ala-tRNA-synth_IIc_core"/>
</dbReference>
<evidence type="ECO:0000256" key="8">
    <source>
        <dbReference type="ARBA" id="ARBA00022917"/>
    </source>
</evidence>
<keyword evidence="3" id="KW-0820">tRNA-binding</keyword>
<evidence type="ECO:0000256" key="2">
    <source>
        <dbReference type="ARBA" id="ARBA00013168"/>
    </source>
</evidence>
<dbReference type="InterPro" id="IPR045864">
    <property type="entry name" value="aa-tRNA-synth_II/BPL/LPL"/>
</dbReference>
<keyword evidence="5" id="KW-0547">Nucleotide-binding</keyword>
<dbReference type="InterPro" id="IPR002328">
    <property type="entry name" value="ADH_Zn_CS"/>
</dbReference>
<dbReference type="SUPFAM" id="SSF55186">
    <property type="entry name" value="ThrRS/AlaRS common domain"/>
    <property type="match status" value="1"/>
</dbReference>
<evidence type="ECO:0000256" key="3">
    <source>
        <dbReference type="ARBA" id="ARBA00022555"/>
    </source>
</evidence>
<dbReference type="SMART" id="SM00863">
    <property type="entry name" value="tRNA_SAD"/>
    <property type="match status" value="1"/>
</dbReference>
<dbReference type="FunFam" id="3.30.980.10:FF:000004">
    <property type="entry name" value="Alanine--tRNA ligase, cytoplasmic"/>
    <property type="match status" value="1"/>
</dbReference>
<dbReference type="PROSITE" id="PS50860">
    <property type="entry name" value="AA_TRNA_LIGASE_II_ALA"/>
    <property type="match status" value="1"/>
</dbReference>
<dbReference type="Proteomes" id="UP000033949">
    <property type="component" value="Unassembled WGS sequence"/>
</dbReference>
<reference evidence="11 12" key="1">
    <citation type="journal article" date="2015" name="Nature">
        <title>rRNA introns, odd ribosomes, and small enigmatic genomes across a large radiation of phyla.</title>
        <authorList>
            <person name="Brown C.T."/>
            <person name="Hug L.A."/>
            <person name="Thomas B.C."/>
            <person name="Sharon I."/>
            <person name="Castelle C.J."/>
            <person name="Singh A."/>
            <person name="Wilkins M.J."/>
            <person name="Williams K.H."/>
            <person name="Banfield J.F."/>
        </authorList>
    </citation>
    <scope>NUCLEOTIDE SEQUENCE [LARGE SCALE GENOMIC DNA]</scope>
</reference>
<dbReference type="Gene3D" id="3.30.930.10">
    <property type="entry name" value="Bira Bifunctional Protein, Domain 2"/>
    <property type="match status" value="1"/>
</dbReference>
<dbReference type="Pfam" id="PF01411">
    <property type="entry name" value="tRNA-synt_2c"/>
    <property type="match status" value="1"/>
</dbReference>
<dbReference type="InterPro" id="IPR018162">
    <property type="entry name" value="Ala-tRNA-ligase_IIc_anticod-bd"/>
</dbReference>
<dbReference type="GO" id="GO:0005737">
    <property type="term" value="C:cytoplasm"/>
    <property type="evidence" value="ECO:0007669"/>
    <property type="project" value="InterPro"/>
</dbReference>
<evidence type="ECO:0000259" key="10">
    <source>
        <dbReference type="PROSITE" id="PS50860"/>
    </source>
</evidence>
<name>A0A0G0ZQV4_9BACT</name>
<dbReference type="GO" id="GO:0005524">
    <property type="term" value="F:ATP binding"/>
    <property type="evidence" value="ECO:0007669"/>
    <property type="project" value="UniProtKB-KW"/>
</dbReference>
<evidence type="ECO:0000313" key="11">
    <source>
        <dbReference type="EMBL" id="KKS24416.1"/>
    </source>
</evidence>
<dbReference type="AlphaFoldDB" id="A0A0G0ZQV4"/>
<keyword evidence="6" id="KW-0067">ATP-binding</keyword>
<keyword evidence="9" id="KW-0030">Aminoacyl-tRNA synthetase</keyword>
<evidence type="ECO:0000256" key="9">
    <source>
        <dbReference type="ARBA" id="ARBA00023146"/>
    </source>
</evidence>
<keyword evidence="7" id="KW-0694">RNA-binding</keyword>
<evidence type="ECO:0000256" key="5">
    <source>
        <dbReference type="ARBA" id="ARBA00022741"/>
    </source>
</evidence>
<dbReference type="PROSITE" id="PS00059">
    <property type="entry name" value="ADH_ZINC"/>
    <property type="match status" value="1"/>
</dbReference>
<dbReference type="Gene3D" id="3.30.54.20">
    <property type="match status" value="1"/>
</dbReference>
<feature type="domain" description="Alanyl-transfer RNA synthetases family profile" evidence="10">
    <location>
        <begin position="4"/>
        <end position="555"/>
    </location>
</feature>
<dbReference type="SUPFAM" id="SSF55681">
    <property type="entry name" value="Class II aaRS and biotin synthetases"/>
    <property type="match status" value="1"/>
</dbReference>
<evidence type="ECO:0000256" key="7">
    <source>
        <dbReference type="ARBA" id="ARBA00022884"/>
    </source>
</evidence>
<dbReference type="Gene3D" id="3.30.980.10">
    <property type="entry name" value="Threonyl-trna Synthetase, Chain A, domain 2"/>
    <property type="match status" value="1"/>
</dbReference>
<sequence length="555" mass="63650">MKQMQSEEIRSRFLKFFENRGHKIIPSASLVPENDPSVLFTTAGMQQFMPYYTGEKNVEKDFETKNVVSVQKCIRTSDIDEVGDDTHNTFFEMLGNFSFGGYWKKEAIEYAYEFITQELELTIDYVSVFEGDAETSADNESREIWKNINPKLVIKNHNRADNFWGPTGDEGPCGPTTEIYINGVEIWNIVFNEFYKTKEGKYEPLKIKGIDTGMGLERLLVQVQKKNNIYETDLFNNEKTREERIVADHVKAALFMISDDVIPSNTGSGYVLRKLIRIVVSYGANNIEKIIDRYINKYKKIYTNLNKEQFLFEFNKEKKGYEHGYESAEIEIKKHQDKPLTGHEAFGISSTLGVKVSDIIKITDKVNVEIADDFNKDFEQAFKKHQELSRTSSAGMFKGGLANHNEKTIKLHTAHHLLLAGLQAIVSPEIKQRGSNITEERLRMDFLCDHKLTDEEKKKVEDWVNDKIKEGLNVERREMSLAEAKKIGAEMEFGAKYPDVVSLYFIEDKNGNPVSKEFCGGPHVKNTSELGRFKIQKEEAVAQGIRRIKAALMLQ</sequence>
<comment type="similarity">
    <text evidence="1">Belongs to the class-II aminoacyl-tRNA synthetase family.</text>
</comment>
<evidence type="ECO:0000256" key="1">
    <source>
        <dbReference type="ARBA" id="ARBA00008226"/>
    </source>
</evidence>
<keyword evidence="4 11" id="KW-0436">Ligase</keyword>
<dbReference type="GO" id="GO:0008270">
    <property type="term" value="F:zinc ion binding"/>
    <property type="evidence" value="ECO:0007669"/>
    <property type="project" value="InterPro"/>
</dbReference>
<dbReference type="GO" id="GO:0016491">
    <property type="term" value="F:oxidoreductase activity"/>
    <property type="evidence" value="ECO:0007669"/>
    <property type="project" value="InterPro"/>
</dbReference>
<dbReference type="InterPro" id="IPR012947">
    <property type="entry name" value="tRNA_SAD"/>
</dbReference>
<dbReference type="PATRIC" id="fig|1618755.3.peg.144"/>
<evidence type="ECO:0000256" key="4">
    <source>
        <dbReference type="ARBA" id="ARBA00022598"/>
    </source>
</evidence>
<dbReference type="GO" id="GO:0006419">
    <property type="term" value="P:alanyl-tRNA aminoacylation"/>
    <property type="evidence" value="ECO:0007669"/>
    <property type="project" value="InterPro"/>
</dbReference>
<evidence type="ECO:0000256" key="6">
    <source>
        <dbReference type="ARBA" id="ARBA00022840"/>
    </source>
</evidence>
<keyword evidence="8" id="KW-0648">Protein biosynthesis</keyword>
<dbReference type="Pfam" id="PF07973">
    <property type="entry name" value="tRNA_SAD"/>
    <property type="match status" value="1"/>
</dbReference>
<dbReference type="InterPro" id="IPR018164">
    <property type="entry name" value="Ala-tRNA-synth_IIc_N"/>
</dbReference>
<organism evidence="11 12">
    <name type="scientific">Candidatus Nomurabacteria bacterium GW2011_GWC2_41_8</name>
    <dbReference type="NCBI Taxonomy" id="1618755"/>
    <lineage>
        <taxon>Bacteria</taxon>
        <taxon>Candidatus Nomuraibacteriota</taxon>
    </lineage>
</organism>
<comment type="caution">
    <text evidence="11">The sequence shown here is derived from an EMBL/GenBank/DDBJ whole genome shotgun (WGS) entry which is preliminary data.</text>
</comment>
<dbReference type="CDD" id="cd00673">
    <property type="entry name" value="AlaRS_core"/>
    <property type="match status" value="1"/>
</dbReference>
<dbReference type="InterPro" id="IPR018163">
    <property type="entry name" value="Thr/Ala-tRNA-synth_IIc_edit"/>
</dbReference>
<dbReference type="GO" id="GO:0004813">
    <property type="term" value="F:alanine-tRNA ligase activity"/>
    <property type="evidence" value="ECO:0007669"/>
    <property type="project" value="UniProtKB-EC"/>
</dbReference>
<dbReference type="PANTHER" id="PTHR11777">
    <property type="entry name" value="ALANYL-TRNA SYNTHETASE"/>
    <property type="match status" value="1"/>
</dbReference>
<dbReference type="PRINTS" id="PR00980">
    <property type="entry name" value="TRNASYNTHALA"/>
</dbReference>
<dbReference type="EC" id="6.1.1.7" evidence="2"/>
<dbReference type="SUPFAM" id="SSF101353">
    <property type="entry name" value="Putative anticodon-binding domain of alanyl-tRNA synthetase (AlaRS)"/>
    <property type="match status" value="1"/>
</dbReference>
<dbReference type="InterPro" id="IPR050058">
    <property type="entry name" value="Ala-tRNA_ligase"/>
</dbReference>